<feature type="compositionally biased region" description="Polar residues" evidence="1">
    <location>
        <begin position="14"/>
        <end position="26"/>
    </location>
</feature>
<gene>
    <name evidence="2" type="ORF">BSL78_04327</name>
</gene>
<organism evidence="2 3">
    <name type="scientific">Stichopus japonicus</name>
    <name type="common">Sea cucumber</name>
    <dbReference type="NCBI Taxonomy" id="307972"/>
    <lineage>
        <taxon>Eukaryota</taxon>
        <taxon>Metazoa</taxon>
        <taxon>Echinodermata</taxon>
        <taxon>Eleutherozoa</taxon>
        <taxon>Echinozoa</taxon>
        <taxon>Holothuroidea</taxon>
        <taxon>Aspidochirotacea</taxon>
        <taxon>Aspidochirotida</taxon>
        <taxon>Stichopodidae</taxon>
        <taxon>Apostichopus</taxon>
    </lineage>
</organism>
<dbReference type="OrthoDB" id="5986938at2759"/>
<dbReference type="EMBL" id="MRZV01000103">
    <property type="protein sequence ID" value="PIK58755.1"/>
    <property type="molecule type" value="Genomic_DNA"/>
</dbReference>
<dbReference type="AlphaFoldDB" id="A0A2G8LEV5"/>
<proteinExistence type="predicted"/>
<evidence type="ECO:0000313" key="3">
    <source>
        <dbReference type="Proteomes" id="UP000230750"/>
    </source>
</evidence>
<keyword evidence="3" id="KW-1185">Reference proteome</keyword>
<protein>
    <recommendedName>
        <fullName evidence="4">Core-binding (CB) domain-containing protein</fullName>
    </recommendedName>
</protein>
<comment type="caution">
    <text evidence="2">The sequence shown here is derived from an EMBL/GenBank/DDBJ whole genome shotgun (WGS) entry which is preliminary data.</text>
</comment>
<evidence type="ECO:0000313" key="2">
    <source>
        <dbReference type="EMBL" id="PIK58755.1"/>
    </source>
</evidence>
<evidence type="ECO:0008006" key="4">
    <source>
        <dbReference type="Google" id="ProtNLM"/>
    </source>
</evidence>
<feature type="region of interest" description="Disordered" evidence="1">
    <location>
        <begin position="1"/>
        <end position="26"/>
    </location>
</feature>
<sequence length="301" mass="32931">MESTPFPPLPHTESVAQTEPSPDKATSNRALLAEKTVVPDSLDLLTERIPRSLPYSPHLVSLGRARVSLPHLRSLNLTAWPLSGSIQSERFSSDAAAMAASARRQDPQHVRTTIPDWHDSSNGFHLQICPDTTSPSQLADFFMLLFGRVATNTIRNYRSAIGTIHSGFPDGSAVGTSQAFALLKGMANRRPTSQAPTSLSINGVLHTWPAHRLNQWAHPSSGTLPSRHYSWWLLPPPGGGVACTHCPQHKDTSVSTAKAYVWFRTLGSSLRTRRSPSYQEISSSRSCPWPPTLQRTSCGAR</sequence>
<dbReference type="Proteomes" id="UP000230750">
    <property type="component" value="Unassembled WGS sequence"/>
</dbReference>
<feature type="compositionally biased region" description="Pro residues" evidence="1">
    <location>
        <begin position="1"/>
        <end position="10"/>
    </location>
</feature>
<reference evidence="2 3" key="1">
    <citation type="journal article" date="2017" name="PLoS Biol.">
        <title>The sea cucumber genome provides insights into morphological evolution and visceral regeneration.</title>
        <authorList>
            <person name="Zhang X."/>
            <person name="Sun L."/>
            <person name="Yuan J."/>
            <person name="Sun Y."/>
            <person name="Gao Y."/>
            <person name="Zhang L."/>
            <person name="Li S."/>
            <person name="Dai H."/>
            <person name="Hamel J.F."/>
            <person name="Liu C."/>
            <person name="Yu Y."/>
            <person name="Liu S."/>
            <person name="Lin W."/>
            <person name="Guo K."/>
            <person name="Jin S."/>
            <person name="Xu P."/>
            <person name="Storey K.B."/>
            <person name="Huan P."/>
            <person name="Zhang T."/>
            <person name="Zhou Y."/>
            <person name="Zhang J."/>
            <person name="Lin C."/>
            <person name="Li X."/>
            <person name="Xing L."/>
            <person name="Huo D."/>
            <person name="Sun M."/>
            <person name="Wang L."/>
            <person name="Mercier A."/>
            <person name="Li F."/>
            <person name="Yang H."/>
            <person name="Xiang J."/>
        </authorList>
    </citation>
    <scope>NUCLEOTIDE SEQUENCE [LARGE SCALE GENOMIC DNA]</scope>
    <source>
        <strain evidence="2">Shaxun</strain>
        <tissue evidence="2">Muscle</tissue>
    </source>
</reference>
<name>A0A2G8LEV5_STIJA</name>
<feature type="region of interest" description="Disordered" evidence="1">
    <location>
        <begin position="274"/>
        <end position="301"/>
    </location>
</feature>
<accession>A0A2G8LEV5</accession>
<evidence type="ECO:0000256" key="1">
    <source>
        <dbReference type="SAM" id="MobiDB-lite"/>
    </source>
</evidence>